<name>A0A4R2B459_9BACI</name>
<comment type="caution">
    <text evidence="1">The sequence shown here is derived from an EMBL/GenBank/DDBJ whole genome shotgun (WGS) entry which is preliminary data.</text>
</comment>
<accession>A0A4R2B459</accession>
<organism evidence="1 2">
    <name type="scientific">Mesobacillus foraminis</name>
    <dbReference type="NCBI Taxonomy" id="279826"/>
    <lineage>
        <taxon>Bacteria</taxon>
        <taxon>Bacillati</taxon>
        <taxon>Bacillota</taxon>
        <taxon>Bacilli</taxon>
        <taxon>Bacillales</taxon>
        <taxon>Bacillaceae</taxon>
        <taxon>Mesobacillus</taxon>
    </lineage>
</organism>
<reference evidence="1 2" key="1">
    <citation type="journal article" date="2015" name="Stand. Genomic Sci.">
        <title>Genomic Encyclopedia of Bacterial and Archaeal Type Strains, Phase III: the genomes of soil and plant-associated and newly described type strains.</title>
        <authorList>
            <person name="Whitman W.B."/>
            <person name="Woyke T."/>
            <person name="Klenk H.P."/>
            <person name="Zhou Y."/>
            <person name="Lilburn T.G."/>
            <person name="Beck B.J."/>
            <person name="De Vos P."/>
            <person name="Vandamme P."/>
            <person name="Eisen J.A."/>
            <person name="Garrity G."/>
            <person name="Hugenholtz P."/>
            <person name="Kyrpides N.C."/>
        </authorList>
    </citation>
    <scope>NUCLEOTIDE SEQUENCE [LARGE SCALE GENOMIC DNA]</scope>
    <source>
        <strain evidence="1 2">CV53</strain>
    </source>
</reference>
<proteinExistence type="predicted"/>
<gene>
    <name evidence="1" type="ORF">EV146_11288</name>
</gene>
<evidence type="ECO:0008006" key="3">
    <source>
        <dbReference type="Google" id="ProtNLM"/>
    </source>
</evidence>
<dbReference type="Proteomes" id="UP000295689">
    <property type="component" value="Unassembled WGS sequence"/>
</dbReference>
<dbReference type="InterPro" id="IPR036410">
    <property type="entry name" value="HSP_DnaJ_Cys-rich_dom_sf"/>
</dbReference>
<dbReference type="SUPFAM" id="SSF57938">
    <property type="entry name" value="DnaJ/Hsp40 cysteine-rich domain"/>
    <property type="match status" value="1"/>
</dbReference>
<dbReference type="EMBL" id="SLVV01000012">
    <property type="protein sequence ID" value="TCN21407.1"/>
    <property type="molecule type" value="Genomic_DNA"/>
</dbReference>
<protein>
    <recommendedName>
        <fullName evidence="3">Methionine aminopeptidase</fullName>
    </recommendedName>
</protein>
<evidence type="ECO:0000313" key="2">
    <source>
        <dbReference type="Proteomes" id="UP000295689"/>
    </source>
</evidence>
<keyword evidence="2" id="KW-1185">Reference proteome</keyword>
<sequence length="118" mass="13964">MSTYFYIYTVFQPLLTLKNNPYLFWPVYLEHSTEALHILKIIGRNEVNTVGILDAYNEWKNSRYQRHLSDMKEQDKCPDCFGRGYYIYPANEFVYNVNPHDCPGCNGTGTYTEWESLK</sequence>
<evidence type="ECO:0000313" key="1">
    <source>
        <dbReference type="EMBL" id="TCN21407.1"/>
    </source>
</evidence>
<dbReference type="AlphaFoldDB" id="A0A4R2B459"/>
<dbReference type="Gene3D" id="6.20.20.10">
    <property type="match status" value="1"/>
</dbReference>